<evidence type="ECO:0000313" key="9">
    <source>
        <dbReference type="Proteomes" id="UP000245768"/>
    </source>
</evidence>
<accession>A0A316YWH4</accession>
<feature type="chain" id="PRO_5016258868" description="CFEM domain-containing protein" evidence="6">
    <location>
        <begin position="22"/>
        <end position="238"/>
    </location>
</feature>
<protein>
    <recommendedName>
        <fullName evidence="7">CFEM domain-containing protein</fullName>
    </recommendedName>
</protein>
<dbReference type="EMBL" id="KZ819634">
    <property type="protein sequence ID" value="PWN93880.1"/>
    <property type="molecule type" value="Genomic_DNA"/>
</dbReference>
<feature type="region of interest" description="Disordered" evidence="5">
    <location>
        <begin position="24"/>
        <end position="48"/>
    </location>
</feature>
<dbReference type="AlphaFoldDB" id="A0A316YWH4"/>
<evidence type="ECO:0000256" key="1">
    <source>
        <dbReference type="ARBA" id="ARBA00004613"/>
    </source>
</evidence>
<proteinExistence type="predicted"/>
<name>A0A316YWH4_9BASI</name>
<sequence length="238" mass="23028">MKPIAALLLTLFLVLASAVSAQTTGSQPATNSSASSSSSGGSTDSATGNGQDGVAGIDPCFIQCASKSIGVAGCNGLADSSCFCKKQSFVDAAGKCVMENCKDVEQEKLAAGVEMLKTVCTPIMGDDYQLKFPGAANMTTNATSVGAGGAAGTETSTSGGTAGTSGSTTSTIPTTSSSSSGGTLSAGVGVNNHTASISAAGNVTSHSANGAATVQGPVQLYGAFAVLASLLLGVLTVF</sequence>
<evidence type="ECO:0000313" key="8">
    <source>
        <dbReference type="EMBL" id="PWN93880.1"/>
    </source>
</evidence>
<evidence type="ECO:0000256" key="6">
    <source>
        <dbReference type="SAM" id="SignalP"/>
    </source>
</evidence>
<evidence type="ECO:0000256" key="2">
    <source>
        <dbReference type="ARBA" id="ARBA00022525"/>
    </source>
</evidence>
<dbReference type="PROSITE" id="PS52012">
    <property type="entry name" value="CFEM"/>
    <property type="match status" value="1"/>
</dbReference>
<dbReference type="Proteomes" id="UP000245768">
    <property type="component" value="Unassembled WGS sequence"/>
</dbReference>
<dbReference type="Pfam" id="PF05730">
    <property type="entry name" value="CFEM"/>
    <property type="match status" value="1"/>
</dbReference>
<evidence type="ECO:0000259" key="7">
    <source>
        <dbReference type="PROSITE" id="PS52012"/>
    </source>
</evidence>
<feature type="domain" description="CFEM" evidence="7">
    <location>
        <begin position="32"/>
        <end position="147"/>
    </location>
</feature>
<keyword evidence="2" id="KW-0964">Secreted</keyword>
<gene>
    <name evidence="8" type="ORF">FA10DRAFT_34047</name>
</gene>
<evidence type="ECO:0000256" key="3">
    <source>
        <dbReference type="ARBA" id="ARBA00022729"/>
    </source>
</evidence>
<dbReference type="InterPro" id="IPR008427">
    <property type="entry name" value="Extracellular_membr_CFEM_dom"/>
</dbReference>
<feature type="region of interest" description="Disordered" evidence="5">
    <location>
        <begin position="145"/>
        <end position="185"/>
    </location>
</feature>
<dbReference type="RefSeq" id="XP_025381078.1">
    <property type="nucleotide sequence ID" value="XM_025525445.1"/>
</dbReference>
<feature type="compositionally biased region" description="Low complexity" evidence="5">
    <location>
        <begin position="29"/>
        <end position="48"/>
    </location>
</feature>
<evidence type="ECO:0000256" key="5">
    <source>
        <dbReference type="SAM" id="MobiDB-lite"/>
    </source>
</evidence>
<reference evidence="8 9" key="1">
    <citation type="journal article" date="2018" name="Mol. Biol. Evol.">
        <title>Broad Genomic Sampling Reveals a Smut Pathogenic Ancestry of the Fungal Clade Ustilaginomycotina.</title>
        <authorList>
            <person name="Kijpornyongpan T."/>
            <person name="Mondo S.J."/>
            <person name="Barry K."/>
            <person name="Sandor L."/>
            <person name="Lee J."/>
            <person name="Lipzen A."/>
            <person name="Pangilinan J."/>
            <person name="LaButti K."/>
            <person name="Hainaut M."/>
            <person name="Henrissat B."/>
            <person name="Grigoriev I.V."/>
            <person name="Spatafora J.W."/>
            <person name="Aime M.C."/>
        </authorList>
    </citation>
    <scope>NUCLEOTIDE SEQUENCE [LARGE SCALE GENOMIC DNA]</scope>
    <source>
        <strain evidence="8 9">MCA 4198</strain>
    </source>
</reference>
<dbReference type="InParanoid" id="A0A316YWH4"/>
<keyword evidence="9" id="KW-1185">Reference proteome</keyword>
<keyword evidence="4" id="KW-1015">Disulfide bond</keyword>
<comment type="subcellular location">
    <subcellularLocation>
        <location evidence="1">Secreted</location>
    </subcellularLocation>
</comment>
<feature type="compositionally biased region" description="Low complexity" evidence="5">
    <location>
        <begin position="152"/>
        <end position="185"/>
    </location>
</feature>
<keyword evidence="3 6" id="KW-0732">Signal</keyword>
<organism evidence="8 9">
    <name type="scientific">Acaromyces ingoldii</name>
    <dbReference type="NCBI Taxonomy" id="215250"/>
    <lineage>
        <taxon>Eukaryota</taxon>
        <taxon>Fungi</taxon>
        <taxon>Dikarya</taxon>
        <taxon>Basidiomycota</taxon>
        <taxon>Ustilaginomycotina</taxon>
        <taxon>Exobasidiomycetes</taxon>
        <taxon>Exobasidiales</taxon>
        <taxon>Cryptobasidiaceae</taxon>
        <taxon>Acaromyces</taxon>
    </lineage>
</organism>
<feature type="signal peptide" evidence="6">
    <location>
        <begin position="1"/>
        <end position="21"/>
    </location>
</feature>
<evidence type="ECO:0000256" key="4">
    <source>
        <dbReference type="ARBA" id="ARBA00023157"/>
    </source>
</evidence>
<dbReference type="GeneID" id="37047361"/>
<dbReference type="GO" id="GO:0005576">
    <property type="term" value="C:extracellular region"/>
    <property type="evidence" value="ECO:0007669"/>
    <property type="project" value="UniProtKB-SubCell"/>
</dbReference>